<dbReference type="PANTHER" id="PTHR42040">
    <property type="entry name" value="INNER KINETOCHORE SUBUNIT FTA4"/>
    <property type="match status" value="1"/>
</dbReference>
<feature type="region of interest" description="Disordered" evidence="1">
    <location>
        <begin position="95"/>
        <end position="122"/>
    </location>
</feature>
<gene>
    <name evidence="2" type="ORF">AAL_08338</name>
</gene>
<accession>A0A167VKQ4</accession>
<evidence type="ECO:0008006" key="4">
    <source>
        <dbReference type="Google" id="ProtNLM"/>
    </source>
</evidence>
<feature type="compositionally biased region" description="Basic and acidic residues" evidence="1">
    <location>
        <begin position="95"/>
        <end position="107"/>
    </location>
</feature>
<dbReference type="EMBL" id="AZGY01000035">
    <property type="protein sequence ID" value="KZZ87671.1"/>
    <property type="molecule type" value="Genomic_DNA"/>
</dbReference>
<dbReference type="OrthoDB" id="21214at2759"/>
<comment type="caution">
    <text evidence="2">The sequence shown here is derived from an EMBL/GenBank/DDBJ whole genome shotgun (WGS) entry which is preliminary data.</text>
</comment>
<proteinExistence type="predicted"/>
<dbReference type="InterPro" id="IPR025207">
    <property type="entry name" value="Sim4_Fta4"/>
</dbReference>
<evidence type="ECO:0000256" key="1">
    <source>
        <dbReference type="SAM" id="MobiDB-lite"/>
    </source>
</evidence>
<dbReference type="GO" id="GO:0031511">
    <property type="term" value="C:Mis6-Sim4 complex"/>
    <property type="evidence" value="ECO:0007669"/>
    <property type="project" value="InterPro"/>
</dbReference>
<name>A0A167VKQ4_9HYPO</name>
<organism evidence="2 3">
    <name type="scientific">Moelleriella libera RCEF 2490</name>
    <dbReference type="NCBI Taxonomy" id="1081109"/>
    <lineage>
        <taxon>Eukaryota</taxon>
        <taxon>Fungi</taxon>
        <taxon>Dikarya</taxon>
        <taxon>Ascomycota</taxon>
        <taxon>Pezizomycotina</taxon>
        <taxon>Sordariomycetes</taxon>
        <taxon>Hypocreomycetidae</taxon>
        <taxon>Hypocreales</taxon>
        <taxon>Clavicipitaceae</taxon>
        <taxon>Moelleriella</taxon>
    </lineage>
</organism>
<protein>
    <recommendedName>
        <fullName evidence="4">Kinetochore protein fta4</fullName>
    </recommendedName>
</protein>
<dbReference type="PANTHER" id="PTHR42040:SF1">
    <property type="entry name" value="INNER KINETOCHORE SUBUNIT FTA4"/>
    <property type="match status" value="1"/>
</dbReference>
<keyword evidence="3" id="KW-1185">Reference proteome</keyword>
<reference evidence="2 3" key="1">
    <citation type="journal article" date="2016" name="Genome Biol. Evol.">
        <title>Divergent and convergent evolution of fungal pathogenicity.</title>
        <authorList>
            <person name="Shang Y."/>
            <person name="Xiao G."/>
            <person name="Zheng P."/>
            <person name="Cen K."/>
            <person name="Zhan S."/>
            <person name="Wang C."/>
        </authorList>
    </citation>
    <scope>NUCLEOTIDE SEQUENCE [LARGE SCALE GENOMIC DNA]</scope>
    <source>
        <strain evidence="2 3">RCEF 2490</strain>
    </source>
</reference>
<sequence>MSGSAPTVPALKESFITAQTNLLSQPLAPSRNWQRANNASNQPIPTRLLDDALFSLSQTIQQHCRRVYPPQASYNVAEQISNSYLRDAEDRVTRLKESESSIGRELDLADEAGEGGKKAADDSIETLPTSWPVESDVADHPSIAAQYEAIVQRLTDLTEQRGQMRHRVRHFRRIEASIRPLSNTDANEIQDNLVTPGGPIEQELDKMRLLLARVADRVVALPEQPINNSNGTTAQFDSAVKLGDLSKARKRNIDNFLSDANVFPS</sequence>
<evidence type="ECO:0000313" key="2">
    <source>
        <dbReference type="EMBL" id="KZZ87671.1"/>
    </source>
</evidence>
<dbReference type="Proteomes" id="UP000078544">
    <property type="component" value="Unassembled WGS sequence"/>
</dbReference>
<dbReference type="AlphaFoldDB" id="A0A167VKQ4"/>
<evidence type="ECO:0000313" key="3">
    <source>
        <dbReference type="Proteomes" id="UP000078544"/>
    </source>
</evidence>
<dbReference type="Pfam" id="PF13093">
    <property type="entry name" value="FTA4"/>
    <property type="match status" value="1"/>
</dbReference>